<keyword evidence="6" id="KW-1185">Reference proteome</keyword>
<feature type="domain" description="EGF-like" evidence="5">
    <location>
        <begin position="664"/>
        <end position="701"/>
    </location>
</feature>
<feature type="compositionally biased region" description="Low complexity" evidence="2">
    <location>
        <begin position="94"/>
        <end position="108"/>
    </location>
</feature>
<keyword evidence="1" id="KW-0245">EGF-like domain</keyword>
<dbReference type="PROSITE" id="PS50026">
    <property type="entry name" value="EGF_3"/>
    <property type="match status" value="1"/>
</dbReference>
<dbReference type="GeneID" id="110342803"/>
<feature type="compositionally biased region" description="Polar residues" evidence="2">
    <location>
        <begin position="109"/>
        <end position="162"/>
    </location>
</feature>
<dbReference type="PROSITE" id="PS01186">
    <property type="entry name" value="EGF_2"/>
    <property type="match status" value="1"/>
</dbReference>
<feature type="compositionally biased region" description="Polar residues" evidence="2">
    <location>
        <begin position="665"/>
        <end position="674"/>
    </location>
</feature>
<keyword evidence="3" id="KW-0812">Transmembrane</keyword>
<feature type="region of interest" description="Disordered" evidence="2">
    <location>
        <begin position="195"/>
        <end position="516"/>
    </location>
</feature>
<keyword evidence="1" id="KW-1015">Disulfide bond</keyword>
<dbReference type="SMART" id="SM00200">
    <property type="entry name" value="SEA"/>
    <property type="match status" value="1"/>
</dbReference>
<comment type="caution">
    <text evidence="1">Lacks conserved residue(s) required for the propagation of feature annotation.</text>
</comment>
<feature type="region of interest" description="Disordered" evidence="2">
    <location>
        <begin position="545"/>
        <end position="674"/>
    </location>
</feature>
<feature type="compositionally biased region" description="Polar residues" evidence="2">
    <location>
        <begin position="34"/>
        <end position="93"/>
    </location>
</feature>
<sequence length="1026" mass="109611">MSQTTAYVKESTLFQSSPVSTPTPATADTSPTTGQLEAHTTSLSGVLSTQATQDTETSQGTVFTQEATTLRNTSISTETALPPETSHTSALTEPSTVSPRSPVSTHSSQNTDSLQTTVFTEEATTSSGSSQTALPPETSFTAAPTEASTAYQSHPTSTAGIPQSTVFTQESTASPTSTVFTETAGIPETSYISAVTEEPTASPHIPTSTQTTQDAETSTTLLTHGPTLFPSPSVGRETPVPTETSHTSPVSEASTTHYWTLTSTQATQPTETSEVRSTHAPTTFPSHAVSTETALPLHTSPTTGHTEAHTTSLSGLVSTQAPPVTRSSQGTGFTQEWTTLQSTTISTETAVPPETTYTTSQPEESSTSTNHPISTQDTQGTDNTPGVFPQDSTTFAASSVSPETAVPTQSSHTTHQPQASTTYPSSPISTQATQAPDMSQTTAYVKESTLFQSSPVSTPTPATADTSPTTGQLGAHTTSLSGVLSTQATQQSETSKSVSNPPLTAFSSSGTSVSTRRPFLSSASTVYFDQSPVVRLPSELPSTTLVTEGLSSSPSSSRSPWLPAPSATRPRPVSPSSYPSLPSNPTSTHSPTSTHRPETTVPGSEPLTSQHHLSSLPVHDSSPSQTGPPSSSPPSSAHLPSPYSTVPVFSGVSSARPPFPRTPPASVTTPHSSLPPQDCHNGKWNGHQCECKSGYTGQLCDSILYSFPVEIPNVVNATVSMIVKVTNRNFTSDMKNKSSEAYKNFQNLFLSQMDKVYEGDDLPQYKEVIIRELLNGSIVVESDVILEASYTPEYQTLFRNLTKIVRNKIMNETRAYETDTSLCQNAKLCYNTNFTTVDMETIKFSFSPAELCNQKAAEDFGQYFYPEVVEGRLTCVNNCTQGAKSQLNCNLGRCQLLRSGPHCVCPNTDTHWYWGETCQSRASKRLVYGLAGTVLAVLLVLVVLAVFLGRSQRRQHRAKYNPSQAWQRETLPGTFKSTGVWEGQNLKEDKLGLEKGRSHFQPNLQHVHPDAELSFQSPKVVKSAAP</sequence>
<dbReference type="PROSITE" id="PS00022">
    <property type="entry name" value="EGF_1"/>
    <property type="match status" value="1"/>
</dbReference>
<dbReference type="CDD" id="cd00054">
    <property type="entry name" value="EGF_CA"/>
    <property type="match status" value="1"/>
</dbReference>
<reference evidence="7" key="1">
    <citation type="submission" date="2025-08" db="UniProtKB">
        <authorList>
            <consortium name="RefSeq"/>
        </authorList>
    </citation>
    <scope>IDENTIFICATION</scope>
    <source>
        <tissue evidence="7">Liver</tissue>
    </source>
</reference>
<gene>
    <name evidence="7" type="primary">LOC110342803</name>
</gene>
<evidence type="ECO:0000256" key="1">
    <source>
        <dbReference type="PROSITE-ProRule" id="PRU00076"/>
    </source>
</evidence>
<feature type="compositionally biased region" description="Low complexity" evidence="2">
    <location>
        <begin position="16"/>
        <end position="33"/>
    </location>
</feature>
<evidence type="ECO:0000256" key="2">
    <source>
        <dbReference type="SAM" id="MobiDB-lite"/>
    </source>
</evidence>
<dbReference type="InterPro" id="IPR000742">
    <property type="entry name" value="EGF"/>
</dbReference>
<feature type="compositionally biased region" description="Polar residues" evidence="2">
    <location>
        <begin position="279"/>
        <end position="337"/>
    </location>
</feature>
<feature type="compositionally biased region" description="Low complexity" evidence="2">
    <location>
        <begin position="338"/>
        <end position="369"/>
    </location>
</feature>
<feature type="compositionally biased region" description="Low complexity" evidence="2">
    <location>
        <begin position="621"/>
        <end position="644"/>
    </location>
</feature>
<accession>A0ABM2WDH9</accession>
<evidence type="ECO:0000313" key="7">
    <source>
        <dbReference type="RefSeq" id="XP_040587036.1"/>
    </source>
</evidence>
<feature type="disulfide bond" evidence="1">
    <location>
        <begin position="691"/>
        <end position="700"/>
    </location>
</feature>
<dbReference type="PANTHER" id="PTHR37999:SF2">
    <property type="entry name" value="MUCIN-17"/>
    <property type="match status" value="1"/>
</dbReference>
<dbReference type="Pfam" id="PF01390">
    <property type="entry name" value="SEA"/>
    <property type="match status" value="1"/>
</dbReference>
<evidence type="ECO:0000259" key="5">
    <source>
        <dbReference type="PROSITE" id="PS50026"/>
    </source>
</evidence>
<keyword evidence="3" id="KW-0472">Membrane</keyword>
<dbReference type="PROSITE" id="PS50024">
    <property type="entry name" value="SEA"/>
    <property type="match status" value="1"/>
</dbReference>
<protein>
    <submittedName>
        <fullName evidence="7">Mucin-12 isoform X2</fullName>
    </submittedName>
</protein>
<dbReference type="Proteomes" id="UP000886700">
    <property type="component" value="Unplaced"/>
</dbReference>
<dbReference type="InterPro" id="IPR000082">
    <property type="entry name" value="SEA_dom"/>
</dbReference>
<feature type="compositionally biased region" description="Polar residues" evidence="2">
    <location>
        <begin position="471"/>
        <end position="516"/>
    </location>
</feature>
<feature type="domain" description="SEA" evidence="4">
    <location>
        <begin position="715"/>
        <end position="822"/>
    </location>
</feature>
<feature type="compositionally biased region" description="Low complexity" evidence="2">
    <location>
        <begin position="551"/>
        <end position="594"/>
    </location>
</feature>
<dbReference type="InterPro" id="IPR036364">
    <property type="entry name" value="SEA_dom_sf"/>
</dbReference>
<dbReference type="PANTHER" id="PTHR37999">
    <property type="entry name" value="MUCIN-17"/>
    <property type="match status" value="1"/>
</dbReference>
<keyword evidence="3" id="KW-1133">Transmembrane helix</keyword>
<proteinExistence type="predicted"/>
<feature type="compositionally biased region" description="Polar residues" evidence="2">
    <location>
        <begin position="370"/>
        <end position="443"/>
    </location>
</feature>
<feature type="compositionally biased region" description="Low complexity" evidence="2">
    <location>
        <begin position="207"/>
        <end position="223"/>
    </location>
</feature>
<feature type="region of interest" description="Disordered" evidence="2">
    <location>
        <begin position="1"/>
        <end position="162"/>
    </location>
</feature>
<dbReference type="Gene3D" id="3.30.70.960">
    <property type="entry name" value="SEA domain"/>
    <property type="match status" value="1"/>
</dbReference>
<dbReference type="InterPro" id="IPR053311">
    <property type="entry name" value="Mucosal_Integrity_Assoc"/>
</dbReference>
<evidence type="ECO:0000256" key="3">
    <source>
        <dbReference type="SAM" id="Phobius"/>
    </source>
</evidence>
<evidence type="ECO:0000313" key="6">
    <source>
        <dbReference type="Proteomes" id="UP000886700"/>
    </source>
</evidence>
<organism evidence="6 7">
    <name type="scientific">Mesocricetus auratus</name>
    <name type="common">Golden hamster</name>
    <dbReference type="NCBI Taxonomy" id="10036"/>
    <lineage>
        <taxon>Eukaryota</taxon>
        <taxon>Metazoa</taxon>
        <taxon>Chordata</taxon>
        <taxon>Craniata</taxon>
        <taxon>Vertebrata</taxon>
        <taxon>Euteleostomi</taxon>
        <taxon>Mammalia</taxon>
        <taxon>Eutheria</taxon>
        <taxon>Euarchontoglires</taxon>
        <taxon>Glires</taxon>
        <taxon>Rodentia</taxon>
        <taxon>Myomorpha</taxon>
        <taxon>Muroidea</taxon>
        <taxon>Cricetidae</taxon>
        <taxon>Cricetinae</taxon>
        <taxon>Mesocricetus</taxon>
    </lineage>
</organism>
<feature type="compositionally biased region" description="Low complexity" evidence="2">
    <location>
        <begin position="453"/>
        <end position="470"/>
    </location>
</feature>
<dbReference type="RefSeq" id="XP_040587036.1">
    <property type="nucleotide sequence ID" value="XM_040731102.1"/>
</dbReference>
<evidence type="ECO:0000259" key="4">
    <source>
        <dbReference type="PROSITE" id="PS50024"/>
    </source>
</evidence>
<feature type="compositionally biased region" description="Polar residues" evidence="2">
    <location>
        <begin position="241"/>
        <end position="272"/>
    </location>
</feature>
<name>A0ABM2WDH9_MESAU</name>
<dbReference type="SUPFAM" id="SSF82671">
    <property type="entry name" value="SEA domain"/>
    <property type="match status" value="1"/>
</dbReference>
<feature type="transmembrane region" description="Helical" evidence="3">
    <location>
        <begin position="926"/>
        <end position="949"/>
    </location>
</feature>